<evidence type="ECO:0000256" key="1">
    <source>
        <dbReference type="ARBA" id="ARBA00004141"/>
    </source>
</evidence>
<dbReference type="EnsemblMetazoa" id="PPA27665.1">
    <property type="protein sequence ID" value="PPA27665.1"/>
    <property type="gene ID" value="WBGene00117219"/>
</dbReference>
<keyword evidence="11" id="KW-1185">Reference proteome</keyword>
<feature type="region of interest" description="Disordered" evidence="8">
    <location>
        <begin position="541"/>
        <end position="564"/>
    </location>
</feature>
<dbReference type="PANTHER" id="PTHR15067:SF5">
    <property type="entry name" value="E3 UBIQUITIN-PROTEIN LIGASE AMFR"/>
    <property type="match status" value="1"/>
</dbReference>
<dbReference type="PROSITE" id="PS50089">
    <property type="entry name" value="ZF_RING_2"/>
    <property type="match status" value="1"/>
</dbReference>
<gene>
    <name evidence="10" type="primary">WBGene00117219</name>
</gene>
<protein>
    <submittedName>
        <fullName evidence="10">Hrdl-1</fullName>
    </submittedName>
</protein>
<dbReference type="GO" id="GO:0000151">
    <property type="term" value="C:ubiquitin ligase complex"/>
    <property type="evidence" value="ECO:0000318"/>
    <property type="project" value="GO_Central"/>
</dbReference>
<reference evidence="11" key="1">
    <citation type="journal article" date="2008" name="Nat. Genet.">
        <title>The Pristionchus pacificus genome provides a unique perspective on nematode lifestyle and parasitism.</title>
        <authorList>
            <person name="Dieterich C."/>
            <person name="Clifton S.W."/>
            <person name="Schuster L.N."/>
            <person name="Chinwalla A."/>
            <person name="Delehaunty K."/>
            <person name="Dinkelacker I."/>
            <person name="Fulton L."/>
            <person name="Fulton R."/>
            <person name="Godfrey J."/>
            <person name="Minx P."/>
            <person name="Mitreva M."/>
            <person name="Roeseler W."/>
            <person name="Tian H."/>
            <person name="Witte H."/>
            <person name="Yang S.P."/>
            <person name="Wilson R.K."/>
            <person name="Sommer R.J."/>
        </authorList>
    </citation>
    <scope>NUCLEOTIDE SEQUENCE [LARGE SCALE GENOMIC DNA]</scope>
    <source>
        <strain evidence="11">PS312</strain>
    </source>
</reference>
<keyword evidence="3" id="KW-0479">Metal-binding</keyword>
<keyword evidence="2 9" id="KW-0812">Transmembrane</keyword>
<accession>A0A8R1UII4</accession>
<evidence type="ECO:0000256" key="4">
    <source>
        <dbReference type="ARBA" id="ARBA00022771"/>
    </source>
</evidence>
<feature type="transmembrane region" description="Helical" evidence="9">
    <location>
        <begin position="118"/>
        <end position="144"/>
    </location>
</feature>
<dbReference type="SMART" id="SM00546">
    <property type="entry name" value="CUE"/>
    <property type="match status" value="1"/>
</dbReference>
<dbReference type="InterPro" id="IPR001841">
    <property type="entry name" value="Znf_RING"/>
</dbReference>
<dbReference type="GO" id="GO:0030968">
    <property type="term" value="P:endoplasmic reticulum unfolded protein response"/>
    <property type="evidence" value="ECO:0000318"/>
    <property type="project" value="GO_Central"/>
</dbReference>
<dbReference type="PANTHER" id="PTHR15067">
    <property type="entry name" value="E3 UBIQUITIN-PROTEIN LIGASE RNF8"/>
    <property type="match status" value="1"/>
</dbReference>
<dbReference type="AlphaFoldDB" id="A0A2A6BS25"/>
<feature type="transmembrane region" description="Helical" evidence="9">
    <location>
        <begin position="189"/>
        <end position="209"/>
    </location>
</feature>
<dbReference type="CDD" id="cd14421">
    <property type="entry name" value="CUE_AMFR"/>
    <property type="match status" value="1"/>
</dbReference>
<keyword evidence="5" id="KW-0862">Zinc</keyword>
<evidence type="ECO:0000256" key="9">
    <source>
        <dbReference type="SAM" id="Phobius"/>
    </source>
</evidence>
<dbReference type="PROSITE" id="PS51140">
    <property type="entry name" value="CUE"/>
    <property type="match status" value="1"/>
</dbReference>
<dbReference type="GO" id="GO:0070936">
    <property type="term" value="P:protein K48-linked ubiquitination"/>
    <property type="evidence" value="ECO:0000318"/>
    <property type="project" value="GO_Central"/>
</dbReference>
<accession>A0A2A6BS25</accession>
<feature type="region of interest" description="Disordered" evidence="8">
    <location>
        <begin position="573"/>
        <end position="592"/>
    </location>
</feature>
<dbReference type="Pfam" id="PF02845">
    <property type="entry name" value="CUE"/>
    <property type="match status" value="1"/>
</dbReference>
<dbReference type="GO" id="GO:0008270">
    <property type="term" value="F:zinc ion binding"/>
    <property type="evidence" value="ECO:0007669"/>
    <property type="project" value="UniProtKB-KW"/>
</dbReference>
<comment type="subcellular location">
    <subcellularLocation>
        <location evidence="1">Membrane</location>
        <topology evidence="1">Multi-pass membrane protein</topology>
    </subcellularLocation>
</comment>
<proteinExistence type="predicted"/>
<dbReference type="OrthoDB" id="3824970at2759"/>
<dbReference type="Gene3D" id="3.30.40.10">
    <property type="entry name" value="Zinc/RING finger domain, C3HC4 (zinc finger)"/>
    <property type="match status" value="1"/>
</dbReference>
<feature type="compositionally biased region" description="Acidic residues" evidence="8">
    <location>
        <begin position="541"/>
        <end position="555"/>
    </location>
</feature>
<evidence type="ECO:0000313" key="11">
    <source>
        <dbReference type="Proteomes" id="UP000005239"/>
    </source>
</evidence>
<feature type="transmembrane region" description="Helical" evidence="9">
    <location>
        <begin position="313"/>
        <end position="333"/>
    </location>
</feature>
<feature type="transmembrane region" description="Helical" evidence="9">
    <location>
        <begin position="251"/>
        <end position="269"/>
    </location>
</feature>
<keyword evidence="4" id="KW-0863">Zinc-finger</keyword>
<dbReference type="GO" id="GO:0061630">
    <property type="term" value="F:ubiquitin protein ligase activity"/>
    <property type="evidence" value="ECO:0000318"/>
    <property type="project" value="GO_Central"/>
</dbReference>
<dbReference type="GO" id="GO:0006511">
    <property type="term" value="P:ubiquitin-dependent protein catabolic process"/>
    <property type="evidence" value="ECO:0000318"/>
    <property type="project" value="GO_Central"/>
</dbReference>
<feature type="transmembrane region" description="Helical" evidence="9">
    <location>
        <begin position="60"/>
        <end position="79"/>
    </location>
</feature>
<feature type="transmembrane region" description="Helical" evidence="9">
    <location>
        <begin position="165"/>
        <end position="183"/>
    </location>
</feature>
<dbReference type="GO" id="GO:0005829">
    <property type="term" value="C:cytosol"/>
    <property type="evidence" value="ECO:0000318"/>
    <property type="project" value="GO_Central"/>
</dbReference>
<evidence type="ECO:0000256" key="8">
    <source>
        <dbReference type="SAM" id="MobiDB-lite"/>
    </source>
</evidence>
<keyword evidence="6 9" id="KW-1133">Transmembrane helix</keyword>
<evidence type="ECO:0000256" key="6">
    <source>
        <dbReference type="ARBA" id="ARBA00022989"/>
    </source>
</evidence>
<dbReference type="SUPFAM" id="SSF57850">
    <property type="entry name" value="RING/U-box"/>
    <property type="match status" value="1"/>
</dbReference>
<evidence type="ECO:0000256" key="5">
    <source>
        <dbReference type="ARBA" id="ARBA00022833"/>
    </source>
</evidence>
<evidence type="ECO:0000256" key="2">
    <source>
        <dbReference type="ARBA" id="ARBA00022692"/>
    </source>
</evidence>
<dbReference type="InterPro" id="IPR003892">
    <property type="entry name" value="CUE"/>
</dbReference>
<dbReference type="InterPro" id="IPR013083">
    <property type="entry name" value="Znf_RING/FYVE/PHD"/>
</dbReference>
<feature type="transmembrane region" description="Helical" evidence="9">
    <location>
        <begin position="221"/>
        <end position="245"/>
    </location>
</feature>
<evidence type="ECO:0000256" key="7">
    <source>
        <dbReference type="ARBA" id="ARBA00023136"/>
    </source>
</evidence>
<dbReference type="GO" id="GO:0005783">
    <property type="term" value="C:endoplasmic reticulum"/>
    <property type="evidence" value="ECO:0000318"/>
    <property type="project" value="GO_Central"/>
</dbReference>
<sequence>MLHRSTPRRSSSRSFRANRHTEPEVEDRVGRGDTTAEMDSRVASAGGLGLLMHRAPVPSINHYIGLSAVITALGAGSLWNTFNNHPELHSQLADELRASEALSSDTTALLAEYVPARILYYIVSNQAHCWILINTFYAVLALAGKMIVYRAFGDLTRQERAVSRASLLTCIVFDAVFLSVVSGNQTNRVLLWMLWFAVTAFFTVLNQIVHQRFKYISPSGGFPGTGVFLVCALILTISTGVLFALAWHAHLLSLSTFLFLAVDAVLAWLRSGRGVFRCLLAAANVASNTARSLSYTTDMLVGVTTELIQLLHFLHLMFFSPVGFNLTCIFFFYHMKMAYSSIVATLNRYLKHRTIFRHIAQRYPRLEEPSDELCIVCWEKLEDARKLECGHAFHDWCLMWWLEQDASCPTCRRFLPSPHEQARAEGGTVDKLAIGGVAAAGQPSTTTWHFSGDRFGGFGGFLRLPSFSIELSHNMGVIRRDDSQLNTQAEQVREMFPQLPFDVILNDLRTSGSSQATIENILEGRVGFVPGMAALEESDLDISAEESGAESSDEEPGGRFPAEADALPTASSLAEPLLGGGPGGDAGGGRGTMVAVRRREMILKYRRRYIESAKGDDLRRKGINE</sequence>
<dbReference type="GO" id="GO:0043130">
    <property type="term" value="F:ubiquitin binding"/>
    <property type="evidence" value="ECO:0007669"/>
    <property type="project" value="InterPro"/>
</dbReference>
<feature type="compositionally biased region" description="Basic residues" evidence="8">
    <location>
        <begin position="1"/>
        <end position="11"/>
    </location>
</feature>
<organism evidence="10 11">
    <name type="scientific">Pristionchus pacificus</name>
    <name type="common">Parasitic nematode worm</name>
    <dbReference type="NCBI Taxonomy" id="54126"/>
    <lineage>
        <taxon>Eukaryota</taxon>
        <taxon>Metazoa</taxon>
        <taxon>Ecdysozoa</taxon>
        <taxon>Nematoda</taxon>
        <taxon>Chromadorea</taxon>
        <taxon>Rhabditida</taxon>
        <taxon>Rhabditina</taxon>
        <taxon>Diplogasteromorpha</taxon>
        <taxon>Diplogasteroidea</taxon>
        <taxon>Neodiplogasteridae</taxon>
        <taxon>Pristionchus</taxon>
    </lineage>
</organism>
<feature type="region of interest" description="Disordered" evidence="8">
    <location>
        <begin position="1"/>
        <end position="36"/>
    </location>
</feature>
<dbReference type="GO" id="GO:0035264">
    <property type="term" value="P:multicellular organism growth"/>
    <property type="evidence" value="ECO:0007669"/>
    <property type="project" value="EnsemblMetazoa"/>
</dbReference>
<name>A0A2A6BS25_PRIPA</name>
<feature type="compositionally biased region" description="Gly residues" evidence="8">
    <location>
        <begin position="578"/>
        <end position="591"/>
    </location>
</feature>
<dbReference type="SMART" id="SM00184">
    <property type="entry name" value="RING"/>
    <property type="match status" value="1"/>
</dbReference>
<evidence type="ECO:0000256" key="3">
    <source>
        <dbReference type="ARBA" id="ARBA00022723"/>
    </source>
</evidence>
<evidence type="ECO:0000313" key="10">
    <source>
        <dbReference type="EnsemblMetazoa" id="PPA27665.1"/>
    </source>
</evidence>
<keyword evidence="7 9" id="KW-0472">Membrane</keyword>
<feature type="compositionally biased region" description="Basic and acidic residues" evidence="8">
    <location>
        <begin position="19"/>
        <end position="31"/>
    </location>
</feature>
<dbReference type="Gene3D" id="1.10.8.10">
    <property type="entry name" value="DNA helicase RuvA subunit, C-terminal domain"/>
    <property type="match status" value="1"/>
</dbReference>
<dbReference type="GO" id="GO:0016020">
    <property type="term" value="C:membrane"/>
    <property type="evidence" value="ECO:0007669"/>
    <property type="project" value="UniProtKB-SubCell"/>
</dbReference>
<dbReference type="Proteomes" id="UP000005239">
    <property type="component" value="Unassembled WGS sequence"/>
</dbReference>
<reference evidence="10" key="2">
    <citation type="submission" date="2022-06" db="UniProtKB">
        <authorList>
            <consortium name="EnsemblMetazoa"/>
        </authorList>
    </citation>
    <scope>IDENTIFICATION</scope>
    <source>
        <strain evidence="10">PS312</strain>
    </source>
</reference>
<dbReference type="Pfam" id="PF13639">
    <property type="entry name" value="zf-RING_2"/>
    <property type="match status" value="1"/>
</dbReference>